<dbReference type="CDD" id="cd01118">
    <property type="entry name" value="ArsB_permease"/>
    <property type="match status" value="1"/>
</dbReference>
<feature type="transmembrane region" description="Helical" evidence="8">
    <location>
        <begin position="133"/>
        <end position="160"/>
    </location>
</feature>
<comment type="subcellular location">
    <subcellularLocation>
        <location evidence="1">Cell membrane</location>
        <topology evidence="1">Multi-pass membrane protein</topology>
    </subcellularLocation>
</comment>
<comment type="similarity">
    <text evidence="2">Belongs to the CitM (TC 2.A.11) transporter family.</text>
</comment>
<feature type="transmembrane region" description="Helical" evidence="8">
    <location>
        <begin position="399"/>
        <end position="417"/>
    </location>
</feature>
<dbReference type="InterPro" id="IPR000802">
    <property type="entry name" value="Arsenical_pump_ArsB"/>
</dbReference>
<dbReference type="GO" id="GO:0005886">
    <property type="term" value="C:plasma membrane"/>
    <property type="evidence" value="ECO:0007669"/>
    <property type="project" value="UniProtKB-SubCell"/>
</dbReference>
<sequence>MILTASVERRHSDRLRCRSTVLHTRSRHLSKTIYMTEAAITWSIAGLTAIGVVTRPFRWPEAVWAVFGAALLLAFRLIGPADVWAGVSKGFDVYLFLIGMMLLSELARREGLFDWVAAIATSHAKGSPRRLFLLVYVVGVVVTVFLSNDATAVVLTPAVYAACRAARVKDPMPYLLICAFIANAASFVLPISNPANLVIFAGGEMPPLSRWMQTFMLPSIVSIVVTFACLYWTQRRALAEDSIARSVEEPALSHSARLAGWGLVATAVILIGASAMNVDLGIPTFAAGVTTTILVLALTRQSPVETIRGISWSVLPLVAGLFVIVEAVNHTGLTALLSGKLASLAAQSQGQAVGAAGLAVAIVSNLVNNLPAGLFAGSAVQAAHVPDAIAGAVLIGVDLGPNLSVTGSLATILWLAALRREGLHMGAWVFLKLGIVVMFPALILSLAALSLI</sequence>
<evidence type="ECO:0000256" key="7">
    <source>
        <dbReference type="ARBA" id="ARBA00023136"/>
    </source>
</evidence>
<evidence type="ECO:0000256" key="2">
    <source>
        <dbReference type="ARBA" id="ARBA00009843"/>
    </source>
</evidence>
<evidence type="ECO:0000259" key="9">
    <source>
        <dbReference type="Pfam" id="PF03600"/>
    </source>
</evidence>
<protein>
    <submittedName>
        <fullName evidence="10">Arsenite efflux membrane protein ArsB (TC 3.A.4.1.1 TC 2.A.45.1.1)</fullName>
    </submittedName>
</protein>
<accession>A0A1C3WPY6</accession>
<evidence type="ECO:0000256" key="1">
    <source>
        <dbReference type="ARBA" id="ARBA00004651"/>
    </source>
</evidence>
<dbReference type="PRINTS" id="PR00758">
    <property type="entry name" value="ARSENICPUMP"/>
</dbReference>
<evidence type="ECO:0000256" key="5">
    <source>
        <dbReference type="ARBA" id="ARBA00022692"/>
    </source>
</evidence>
<proteinExistence type="inferred from homology"/>
<keyword evidence="7 8" id="KW-0472">Membrane</keyword>
<dbReference type="GO" id="GO:0015105">
    <property type="term" value="F:arsenite transmembrane transporter activity"/>
    <property type="evidence" value="ECO:0007669"/>
    <property type="project" value="InterPro"/>
</dbReference>
<feature type="domain" description="Citrate transporter-like" evidence="9">
    <location>
        <begin position="59"/>
        <end position="384"/>
    </location>
</feature>
<gene>
    <name evidence="10" type="ORF">GA0061101_114130</name>
</gene>
<feature type="transmembrane region" description="Helical" evidence="8">
    <location>
        <begin position="91"/>
        <end position="107"/>
    </location>
</feature>
<feature type="transmembrane region" description="Helical" evidence="8">
    <location>
        <begin position="62"/>
        <end position="79"/>
    </location>
</feature>
<keyword evidence="3" id="KW-0813">Transport</keyword>
<feature type="transmembrane region" description="Helical" evidence="8">
    <location>
        <begin position="310"/>
        <end position="328"/>
    </location>
</feature>
<feature type="transmembrane region" description="Helical" evidence="8">
    <location>
        <begin position="32"/>
        <end position="50"/>
    </location>
</feature>
<evidence type="ECO:0000256" key="3">
    <source>
        <dbReference type="ARBA" id="ARBA00022448"/>
    </source>
</evidence>
<dbReference type="PANTHER" id="PTHR43302:SF5">
    <property type="entry name" value="TRANSPORTER ARSB-RELATED"/>
    <property type="match status" value="1"/>
</dbReference>
<evidence type="ECO:0000256" key="6">
    <source>
        <dbReference type="ARBA" id="ARBA00022989"/>
    </source>
</evidence>
<dbReference type="EMBL" id="FMAF01000014">
    <property type="protein sequence ID" value="SCB41985.1"/>
    <property type="molecule type" value="Genomic_DNA"/>
</dbReference>
<dbReference type="Proteomes" id="UP000199205">
    <property type="component" value="Unassembled WGS sequence"/>
</dbReference>
<name>A0A1C3WPY6_9HYPH</name>
<feature type="transmembrane region" description="Helical" evidence="8">
    <location>
        <begin position="254"/>
        <end position="274"/>
    </location>
</feature>
<feature type="transmembrane region" description="Helical" evidence="8">
    <location>
        <begin position="211"/>
        <end position="233"/>
    </location>
</feature>
<feature type="transmembrane region" description="Helical" evidence="8">
    <location>
        <begin position="172"/>
        <end position="191"/>
    </location>
</feature>
<evidence type="ECO:0000313" key="11">
    <source>
        <dbReference type="Proteomes" id="UP000199205"/>
    </source>
</evidence>
<feature type="transmembrane region" description="Helical" evidence="8">
    <location>
        <begin position="280"/>
        <end position="298"/>
    </location>
</feature>
<keyword evidence="6 8" id="KW-1133">Transmembrane helix</keyword>
<evidence type="ECO:0000313" key="10">
    <source>
        <dbReference type="EMBL" id="SCB41985.1"/>
    </source>
</evidence>
<dbReference type="PANTHER" id="PTHR43302">
    <property type="entry name" value="TRANSPORTER ARSB-RELATED"/>
    <property type="match status" value="1"/>
</dbReference>
<dbReference type="InterPro" id="IPR004680">
    <property type="entry name" value="Cit_transptr-like_dom"/>
</dbReference>
<feature type="transmembrane region" description="Helical" evidence="8">
    <location>
        <begin position="429"/>
        <end position="451"/>
    </location>
</feature>
<evidence type="ECO:0000256" key="8">
    <source>
        <dbReference type="SAM" id="Phobius"/>
    </source>
</evidence>
<reference evidence="10 11" key="1">
    <citation type="submission" date="2016-08" db="EMBL/GenBank/DDBJ databases">
        <authorList>
            <person name="Seilhamer J.J."/>
        </authorList>
    </citation>
    <scope>NUCLEOTIDE SEQUENCE [LARGE SCALE GENOMIC DNA]</scope>
    <source>
        <strain evidence="10 11">P1-7</strain>
    </source>
</reference>
<keyword evidence="5 8" id="KW-0812">Transmembrane</keyword>
<evidence type="ECO:0000256" key="4">
    <source>
        <dbReference type="ARBA" id="ARBA00022475"/>
    </source>
</evidence>
<keyword evidence="4" id="KW-1003">Cell membrane</keyword>
<organism evidence="10 11">
    <name type="scientific">Rhizobium lusitanum</name>
    <dbReference type="NCBI Taxonomy" id="293958"/>
    <lineage>
        <taxon>Bacteria</taxon>
        <taxon>Pseudomonadati</taxon>
        <taxon>Pseudomonadota</taxon>
        <taxon>Alphaproteobacteria</taxon>
        <taxon>Hyphomicrobiales</taxon>
        <taxon>Rhizobiaceae</taxon>
        <taxon>Rhizobium/Agrobacterium group</taxon>
        <taxon>Rhizobium</taxon>
    </lineage>
</organism>
<dbReference type="Pfam" id="PF03600">
    <property type="entry name" value="CitMHS"/>
    <property type="match status" value="1"/>
</dbReference>
<dbReference type="AlphaFoldDB" id="A0A1C3WPY6"/>